<dbReference type="AlphaFoldDB" id="A0AAE6Z030"/>
<evidence type="ECO:0000313" key="2">
    <source>
        <dbReference type="Proteomes" id="UP000500801"/>
    </source>
</evidence>
<protein>
    <submittedName>
        <fullName evidence="1">ABC transporter ATP-binding protein</fullName>
    </submittedName>
</protein>
<reference evidence="1 2" key="1">
    <citation type="submission" date="2018-11" db="EMBL/GenBank/DDBJ databases">
        <title>Complete genome sequence of Dickeya zeae strain CE1 infecting Canna edulis Ker-Gawl. in China.</title>
        <authorList>
            <person name="Zhang J."/>
            <person name="Lin B."/>
            <person name="Shen H."/>
            <person name="Jiang S."/>
            <person name="Pu X."/>
            <person name="Sun D."/>
        </authorList>
    </citation>
    <scope>NUCLEOTIDE SEQUENCE [LARGE SCALE GENOMIC DNA]</scope>
    <source>
        <strain evidence="1 2">CE1</strain>
    </source>
</reference>
<proteinExistence type="predicted"/>
<evidence type="ECO:0000313" key="1">
    <source>
        <dbReference type="EMBL" id="QIZ51507.1"/>
    </source>
</evidence>
<keyword evidence="1" id="KW-0067">ATP-binding</keyword>
<name>A0AAE6Z030_9GAMM</name>
<sequence length="80" mass="9034">MDTMPVQLSDHCSAQLVAPVTATERVHTFLAEQESIEENLAREYRQIAEIEQAIKEAHTGDFVAADEMDKLFQKLGETEQ</sequence>
<keyword evidence="1" id="KW-0547">Nucleotide-binding</keyword>
<dbReference type="GO" id="GO:0005524">
    <property type="term" value="F:ATP binding"/>
    <property type="evidence" value="ECO:0007669"/>
    <property type="project" value="UniProtKB-KW"/>
</dbReference>
<dbReference type="RefSeq" id="WP_168362742.1">
    <property type="nucleotide sequence ID" value="NZ_CP033622.1"/>
</dbReference>
<dbReference type="Proteomes" id="UP000500801">
    <property type="component" value="Chromosome"/>
</dbReference>
<accession>A0AAE6Z030</accession>
<dbReference type="EMBL" id="CP033622">
    <property type="protein sequence ID" value="QIZ51507.1"/>
    <property type="molecule type" value="Genomic_DNA"/>
</dbReference>
<gene>
    <name evidence="1" type="ORF">DWG24_12405</name>
</gene>
<organism evidence="1 2">
    <name type="scientific">Dickeya zeae</name>
    <dbReference type="NCBI Taxonomy" id="204042"/>
    <lineage>
        <taxon>Bacteria</taxon>
        <taxon>Pseudomonadati</taxon>
        <taxon>Pseudomonadota</taxon>
        <taxon>Gammaproteobacteria</taxon>
        <taxon>Enterobacterales</taxon>
        <taxon>Pectobacteriaceae</taxon>
        <taxon>Dickeya</taxon>
    </lineage>
</organism>